<feature type="domain" description="RRM" evidence="8">
    <location>
        <begin position="2029"/>
        <end position="2119"/>
    </location>
</feature>
<dbReference type="InterPro" id="IPR012677">
    <property type="entry name" value="Nucleotide-bd_a/b_plait_sf"/>
</dbReference>
<dbReference type="InterPro" id="IPR047187">
    <property type="entry name" value="SF1_C_Upf1"/>
</dbReference>
<dbReference type="Gene3D" id="3.30.70.330">
    <property type="match status" value="2"/>
</dbReference>
<dbReference type="Pfam" id="PF07004">
    <property type="entry name" value="SHIPPO-rpt"/>
    <property type="match status" value="2"/>
</dbReference>
<dbReference type="EMBL" id="JABANO010003457">
    <property type="protein sequence ID" value="KAF4756794.1"/>
    <property type="molecule type" value="Genomic_DNA"/>
</dbReference>
<evidence type="ECO:0000256" key="3">
    <source>
        <dbReference type="ARBA" id="ARBA00022806"/>
    </source>
</evidence>
<evidence type="ECO:0000259" key="8">
    <source>
        <dbReference type="PROSITE" id="PS50102"/>
    </source>
</evidence>
<dbReference type="InterPro" id="IPR000504">
    <property type="entry name" value="RRM_dom"/>
</dbReference>
<reference evidence="9 10" key="1">
    <citation type="submission" date="2020-04" db="EMBL/GenBank/DDBJ databases">
        <title>Perkinsus olseni comparative genomics.</title>
        <authorList>
            <person name="Bogema D.R."/>
        </authorList>
    </citation>
    <scope>NUCLEOTIDE SEQUENCE [LARGE SCALE GENOMIC DNA]</scope>
    <source>
        <strain evidence="9 10">ATCC PRA-207</strain>
    </source>
</reference>
<feature type="compositionally biased region" description="Low complexity" evidence="7">
    <location>
        <begin position="937"/>
        <end position="953"/>
    </location>
</feature>
<evidence type="ECO:0000256" key="7">
    <source>
        <dbReference type="SAM" id="MobiDB-lite"/>
    </source>
</evidence>
<evidence type="ECO:0000313" key="10">
    <source>
        <dbReference type="Proteomes" id="UP000553632"/>
    </source>
</evidence>
<dbReference type="GO" id="GO:0016787">
    <property type="term" value="F:hydrolase activity"/>
    <property type="evidence" value="ECO:0007669"/>
    <property type="project" value="UniProtKB-KW"/>
</dbReference>
<dbReference type="Proteomes" id="UP000553632">
    <property type="component" value="Unassembled WGS sequence"/>
</dbReference>
<dbReference type="InterPro" id="IPR007201">
    <property type="entry name" value="Mei2-like_Rrm_C"/>
</dbReference>
<feature type="compositionally biased region" description="Polar residues" evidence="7">
    <location>
        <begin position="9"/>
        <end position="37"/>
    </location>
</feature>
<dbReference type="Pfam" id="PF13087">
    <property type="entry name" value="AAA_12"/>
    <property type="match status" value="1"/>
</dbReference>
<dbReference type="Gene3D" id="3.40.50.300">
    <property type="entry name" value="P-loop containing nucleotide triphosphate hydrolases"/>
    <property type="match status" value="2"/>
</dbReference>
<name>A0A7J6UHU3_PEROL</name>
<dbReference type="InterPro" id="IPR035979">
    <property type="entry name" value="RBD_domain_sf"/>
</dbReference>
<keyword evidence="6" id="KW-0175">Coiled coil</keyword>
<dbReference type="InterPro" id="IPR027417">
    <property type="entry name" value="P-loop_NTPase"/>
</dbReference>
<accession>A0A7J6UHU3</accession>
<feature type="region of interest" description="Disordered" evidence="7">
    <location>
        <begin position="936"/>
        <end position="956"/>
    </location>
</feature>
<dbReference type="GO" id="GO:0005694">
    <property type="term" value="C:chromosome"/>
    <property type="evidence" value="ECO:0007669"/>
    <property type="project" value="UniProtKB-ARBA"/>
</dbReference>
<keyword evidence="1" id="KW-0547">Nucleotide-binding</keyword>
<evidence type="ECO:0000256" key="2">
    <source>
        <dbReference type="ARBA" id="ARBA00022801"/>
    </source>
</evidence>
<dbReference type="CDD" id="cd18808">
    <property type="entry name" value="SF1_C_Upf1"/>
    <property type="match status" value="1"/>
</dbReference>
<protein>
    <recommendedName>
        <fullName evidence="8">RRM domain-containing protein</fullName>
    </recommendedName>
</protein>
<keyword evidence="4" id="KW-0067">ATP-binding</keyword>
<sequence length="2301" mass="250364">MSMYADRPSSASPSLRQSGLGQVTQLTRMSQIRTSPKWTIGGRWSGESASRGNMIPGPGQYRTTRFNDLGRGGASFRFGTGRRDGDTRTRSDDGPGPGSYNPREVGSAVKVGFGSGRSSCDGASRRYSEPGPGHYNPPSSLGKTGKMFSMKSRHGPAGESSIGLETSLVRVFVEYFFSVGRGVNAWPWPLPIDRFFPTSERPSMDLWNLLPFSPSVRPFKAGMLRLYLTGEATTLARVLERMQSTVASDRMHGNVASVGLGPRQLLCQAEEFQKEEEMEELRLTSDGAVAALDTLEAACRESVDHGGHWLCRARLKASELTSALSIFLRLLLVEMDPSSQLERPFRRVMELIDRHLKVTLCPDCVRAFVKASCEMTEFLQTNFEQDTVDEALESVYYPYHDRRLRSCLAPGCPPVSRAIALLQYWGGIPSKLDVKEVEAQQAPSEFLESLHFSSRAVHAKLMEKYENDDWVVETVCASLRRIRATNPDNWISFPDSPWVKWEEPLLAKMEESSRGRQIAVALLEASAAACCSSSSDGWWFPRALWTAMAARGEPCVLAITSAAATSAHNTAVLEEGAITAVEKLRNEGLTVLKDTCFSLATIPGLTELVDRRLRRESSRVAVDEGQLAGLREVLSSDPRAVDGLALWCQQQMLAVGVENVSDYAWELLSSCALPAALHFMASIPVLKVFLRSIGTLAVEVLERRGTSGGPSASLPGPLRFVKALVDTVTESPEASLSYNLFDVAALHTALSDWVFENVPGDWSAQGTPATPATNAQTAAGYTAMTAALSALEKRIHGDRPPPLAAASKPKKSSQPPSSVQRSDEDPIASLPSLPSSPDDWDTYTPSRSVGVLSVSSSSSSDEEEEEKPAAEAPLPPAAEEAKPSSRSIDSSNGALKSIAGALDRMRAAPSYRSFTNNRGEGTGKLVQSKLDGFLKPAASAKAAATSSSWHSTSRNSKVERAFANVWDRVAAKKTAPVDGAKHKVTAPPPPPPRKPRPVAKLAPSPKRATSGFAIPTGSAAVAKAEAAGKPPPMFESRSKPRRMKMERTKIKLTRGSTAQQPERKNGNAIEVEREHAVDDLHKILLCRDPFSIRQDTSAMLGRMGMQRGDRGNESFTSADDYVKWFRPALLYESAEALRRSLSSTEGSSLYWGIAAVKISRSSRKGKWATLTVKSQLDQPGDDHRESSSRSERRVETLSQGDLVLLVHPRDDGSSPLYEALLAGSPLTTVGGLVESTVAFGVVFKEDAASQQPGEEEEVGKFRSARIKIPFQSEEAPFGLSPQSPWSVGSFCQAVVLGSTTTSERECEALDWVLSNSTLSPLRDLLITPSVPVLRRHNTSDASNPGVAPSTDLNQAQARAVASAADVSSPITLVQGPPGTGKTKTIVAMVKTLLETTSKLVICAPSNAAVDELTSRILGTLLPPEEEPPGVHSVLRVGSYRRITREEVKAISLEELAKTGGREKESELRGQHRGQREGILAEVRKLDETIKELAGDNDPEVRADRGRVIVKKKELKEQLDKLKQRSSRALSRSRDEACKQLLGRARVVLGTLSSFGSNTITTNFVARDATCIIDEACQAIEPSALIPLKLRGVKRLVLVGDPQQLPATVVSMEAKALRYERSLFERLVDAGWQAHLLDEQYRMLPEIADFASREFYDGRLRTADSCRFPPSLGQPLRPLLFLDSRRGAEERGRGGTSLVNTEEAGLVGKMVEAMATRNMSIGVVTPYRQQAHLIKRIVSSGAEVDTVDAYQGQEKDIIIMSCVRSSRDGGIGFVADYRRLNVSLTRAKFALWIVGNAESLGRSSKVWGDLVSHCRERGSFVDAGRIQKRHRYADGDNGEPILGILLRQQQQVGIETSMPPGCPPEELTSVMWRNIPNRYTYEMLVQVMNQHGFEYGNDREYHSVYLPWDDYNKCNRGYAFINLTSRPVADRFMTIFNGYQWPRNTTRSSKTSCVTWATTQVKHFSFDDSPGEGQPDGHITDGRFRASSHCSTVVTDGSADGGGGRVEVPSDSPIHMVNNINNYVNPPPENTVFVGGLSPAINTADLKALMSRQFGAVIDCEVKRCRSTGKSRCFGFCSFEHSSSAVAAVNASNSALQGNPAAGGLLRHLGSSARVKHYEQVPRRSFITVDASGGNGAALLGHNFNHNNNGNTDDTYPYYAASRRLNGGRPDGGGGGGLSSDIIQRSGSSNNSITTSVGSSPTIFPSPAIDKSNGFESLLGGSNSHYTDELNLDCLRTTVDEQKREVLARAAYTSGGCYYLYAKDIVDNDVVDKEDTYQPWDGGDATFTEEPRVTTDPDCAQQ</sequence>
<keyword evidence="3" id="KW-0347">Helicase</keyword>
<proteinExistence type="predicted"/>
<evidence type="ECO:0000313" key="9">
    <source>
        <dbReference type="EMBL" id="KAF4756794.1"/>
    </source>
</evidence>
<dbReference type="SUPFAM" id="SSF54928">
    <property type="entry name" value="RNA-binding domain, RBD"/>
    <property type="match status" value="2"/>
</dbReference>
<dbReference type="GO" id="GO:0003723">
    <property type="term" value="F:RNA binding"/>
    <property type="evidence" value="ECO:0007669"/>
    <property type="project" value="UniProtKB-UniRule"/>
</dbReference>
<dbReference type="CDD" id="cd18042">
    <property type="entry name" value="DEXXQc_SETX"/>
    <property type="match status" value="1"/>
</dbReference>
<dbReference type="InterPro" id="IPR045055">
    <property type="entry name" value="DNA2/NAM7-like"/>
</dbReference>
<feature type="compositionally biased region" description="Gly residues" evidence="7">
    <location>
        <begin position="2168"/>
        <end position="2177"/>
    </location>
</feature>
<dbReference type="InterPro" id="IPR041679">
    <property type="entry name" value="DNA2/NAM7-like_C"/>
</dbReference>
<evidence type="ECO:0000256" key="6">
    <source>
        <dbReference type="SAM" id="Coils"/>
    </source>
</evidence>
<evidence type="ECO:0000256" key="4">
    <source>
        <dbReference type="ARBA" id="ARBA00022840"/>
    </source>
</evidence>
<feature type="coiled-coil region" evidence="6">
    <location>
        <begin position="1504"/>
        <end position="1531"/>
    </location>
</feature>
<comment type="caution">
    <text evidence="9">The sequence shown here is derived from an EMBL/GenBank/DDBJ whole genome shotgun (WGS) entry which is preliminary data.</text>
</comment>
<dbReference type="PANTHER" id="PTHR10887">
    <property type="entry name" value="DNA2/NAM7 HELICASE FAMILY"/>
    <property type="match status" value="1"/>
</dbReference>
<feature type="region of interest" description="Disordered" evidence="7">
    <location>
        <begin position="2275"/>
        <end position="2301"/>
    </location>
</feature>
<feature type="region of interest" description="Disordered" evidence="7">
    <location>
        <begin position="796"/>
        <end position="893"/>
    </location>
</feature>
<dbReference type="Pfam" id="PF13086">
    <property type="entry name" value="AAA_11"/>
    <property type="match status" value="1"/>
</dbReference>
<keyword evidence="10" id="KW-1185">Reference proteome</keyword>
<feature type="region of interest" description="Disordered" evidence="7">
    <location>
        <begin position="1175"/>
        <end position="1195"/>
    </location>
</feature>
<feature type="compositionally biased region" description="Basic and acidic residues" evidence="7">
    <location>
        <begin position="81"/>
        <end position="93"/>
    </location>
</feature>
<dbReference type="PROSITE" id="PS50102">
    <property type="entry name" value="RRM"/>
    <property type="match status" value="1"/>
</dbReference>
<feature type="compositionally biased region" description="Low complexity" evidence="7">
    <location>
        <begin position="845"/>
        <end position="859"/>
    </location>
</feature>
<gene>
    <name evidence="9" type="ORF">FOZ63_028647</name>
</gene>
<keyword evidence="2" id="KW-0378">Hydrolase</keyword>
<dbReference type="Pfam" id="PF00076">
    <property type="entry name" value="RRM_1"/>
    <property type="match status" value="1"/>
</dbReference>
<feature type="compositionally biased region" description="Basic and acidic residues" evidence="7">
    <location>
        <begin position="1180"/>
        <end position="1195"/>
    </location>
</feature>
<dbReference type="GO" id="GO:0005524">
    <property type="term" value="F:ATP binding"/>
    <property type="evidence" value="ECO:0007669"/>
    <property type="project" value="UniProtKB-KW"/>
</dbReference>
<dbReference type="SUPFAM" id="SSF52540">
    <property type="entry name" value="P-loop containing nucleoside triphosphate hydrolases"/>
    <property type="match status" value="1"/>
</dbReference>
<keyword evidence="5" id="KW-0694">RNA-binding</keyword>
<evidence type="ECO:0000256" key="5">
    <source>
        <dbReference type="PROSITE-ProRule" id="PRU00176"/>
    </source>
</evidence>
<dbReference type="PANTHER" id="PTHR10887:SF495">
    <property type="entry name" value="HELICASE SENATAXIN ISOFORM X1-RELATED"/>
    <property type="match status" value="1"/>
</dbReference>
<dbReference type="GO" id="GO:0004386">
    <property type="term" value="F:helicase activity"/>
    <property type="evidence" value="ECO:0007669"/>
    <property type="project" value="UniProtKB-KW"/>
</dbReference>
<feature type="region of interest" description="Disordered" evidence="7">
    <location>
        <begin position="1"/>
        <end position="160"/>
    </location>
</feature>
<dbReference type="SMART" id="SM00360">
    <property type="entry name" value="RRM"/>
    <property type="match status" value="1"/>
</dbReference>
<dbReference type="InterPro" id="IPR010736">
    <property type="entry name" value="SHIPPO-rpt"/>
</dbReference>
<feature type="region of interest" description="Disordered" evidence="7">
    <location>
        <begin position="972"/>
        <end position="1042"/>
    </location>
</feature>
<dbReference type="InterPro" id="IPR041677">
    <property type="entry name" value="DNA2/NAM7_AAA_11"/>
</dbReference>
<feature type="compositionally biased region" description="Polar residues" evidence="7">
    <location>
        <begin position="2180"/>
        <end position="2202"/>
    </location>
</feature>
<dbReference type="Pfam" id="PF04059">
    <property type="entry name" value="RRM_2"/>
    <property type="match status" value="1"/>
</dbReference>
<organism evidence="9 10">
    <name type="scientific">Perkinsus olseni</name>
    <name type="common">Perkinsus atlanticus</name>
    <dbReference type="NCBI Taxonomy" id="32597"/>
    <lineage>
        <taxon>Eukaryota</taxon>
        <taxon>Sar</taxon>
        <taxon>Alveolata</taxon>
        <taxon>Perkinsozoa</taxon>
        <taxon>Perkinsea</taxon>
        <taxon>Perkinsida</taxon>
        <taxon>Perkinsidae</taxon>
        <taxon>Perkinsus</taxon>
    </lineage>
</organism>
<evidence type="ECO:0000256" key="1">
    <source>
        <dbReference type="ARBA" id="ARBA00022741"/>
    </source>
</evidence>
<feature type="compositionally biased region" description="Low complexity" evidence="7">
    <location>
        <begin position="804"/>
        <end position="818"/>
    </location>
</feature>
<feature type="compositionally biased region" description="Low complexity" evidence="7">
    <location>
        <begin position="827"/>
        <end position="837"/>
    </location>
</feature>
<dbReference type="FunFam" id="3.40.50.300:FF:000326">
    <property type="entry name" value="P-loop containing nucleoside triphosphate hydrolase"/>
    <property type="match status" value="1"/>
</dbReference>
<feature type="region of interest" description="Disordered" evidence="7">
    <location>
        <begin position="2162"/>
        <end position="2204"/>
    </location>
</feature>